<sequence>MNGGQINRINILNFRLRWVIPSFYHKIQILYVIQNSGGSSAVSKIIAFKILHLIQKQIYILNG</sequence>
<accession>A0A2H0XCJ8</accession>
<organism evidence="1 2">
    <name type="scientific">candidate division WWE3 bacterium CG08_land_8_20_14_0_20_41_10</name>
    <dbReference type="NCBI Taxonomy" id="1975085"/>
    <lineage>
        <taxon>Bacteria</taxon>
        <taxon>Katanobacteria</taxon>
    </lineage>
</organism>
<protein>
    <submittedName>
        <fullName evidence="1">Uncharacterized protein</fullName>
    </submittedName>
</protein>
<name>A0A2H0XCJ8_UNCKA</name>
<evidence type="ECO:0000313" key="1">
    <source>
        <dbReference type="EMBL" id="PIS22664.1"/>
    </source>
</evidence>
<reference evidence="2" key="1">
    <citation type="submission" date="2017-09" db="EMBL/GenBank/DDBJ databases">
        <title>Depth-based differentiation of microbial function through sediment-hosted aquifers and enrichment of novel symbionts in the deep terrestrial subsurface.</title>
        <authorList>
            <person name="Probst A.J."/>
            <person name="Ladd B."/>
            <person name="Jarett J.K."/>
            <person name="Geller-Mcgrath D.E."/>
            <person name="Sieber C.M.K."/>
            <person name="Emerson J.B."/>
            <person name="Anantharaman K."/>
            <person name="Thomas B.C."/>
            <person name="Malmstrom R."/>
            <person name="Stieglmeier M."/>
            <person name="Klingl A."/>
            <person name="Woyke T."/>
            <person name="Ryan C.M."/>
            <person name="Banfield J.F."/>
        </authorList>
    </citation>
    <scope>NUCLEOTIDE SEQUENCE [LARGE SCALE GENOMIC DNA]</scope>
</reference>
<dbReference type="AlphaFoldDB" id="A0A2H0XCJ8"/>
<dbReference type="Proteomes" id="UP000231252">
    <property type="component" value="Unassembled WGS sequence"/>
</dbReference>
<evidence type="ECO:0000313" key="2">
    <source>
        <dbReference type="Proteomes" id="UP000231252"/>
    </source>
</evidence>
<proteinExistence type="predicted"/>
<comment type="caution">
    <text evidence="1">The sequence shown here is derived from an EMBL/GenBank/DDBJ whole genome shotgun (WGS) entry which is preliminary data.</text>
</comment>
<dbReference type="EMBL" id="PEYU01000013">
    <property type="protein sequence ID" value="PIS22664.1"/>
    <property type="molecule type" value="Genomic_DNA"/>
</dbReference>
<gene>
    <name evidence="1" type="ORF">COT50_00710</name>
</gene>